<evidence type="ECO:0000256" key="11">
    <source>
        <dbReference type="SAM" id="MobiDB-lite"/>
    </source>
</evidence>
<dbReference type="Gene3D" id="2.40.160.10">
    <property type="entry name" value="Porin"/>
    <property type="match status" value="1"/>
</dbReference>
<dbReference type="InterPro" id="IPR033900">
    <property type="entry name" value="Gram_neg_porin_domain"/>
</dbReference>
<evidence type="ECO:0000256" key="9">
    <source>
        <dbReference type="ARBA" id="ARBA00023136"/>
    </source>
</evidence>
<evidence type="ECO:0000256" key="3">
    <source>
        <dbReference type="ARBA" id="ARBA00022448"/>
    </source>
</evidence>
<name>E4PLI2_MARAH</name>
<dbReference type="Proteomes" id="UP000007077">
    <property type="component" value="Chromosome"/>
</dbReference>
<keyword evidence="6 12" id="KW-0732">Signal</keyword>
<evidence type="ECO:0000256" key="2">
    <source>
        <dbReference type="ARBA" id="ARBA00011233"/>
    </source>
</evidence>
<evidence type="ECO:0000256" key="4">
    <source>
        <dbReference type="ARBA" id="ARBA00022452"/>
    </source>
</evidence>
<dbReference type="KEGG" id="mad:HP15_2809"/>
<comment type="subunit">
    <text evidence="2">Homotrimer.</text>
</comment>
<dbReference type="GO" id="GO:0046930">
    <property type="term" value="C:pore complex"/>
    <property type="evidence" value="ECO:0007669"/>
    <property type="project" value="UniProtKB-KW"/>
</dbReference>
<dbReference type="PATRIC" id="fig|225937.3.peg.2836"/>
<protein>
    <submittedName>
        <fullName evidence="14">Porin</fullName>
    </submittedName>
</protein>
<keyword evidence="8" id="KW-0626">Porin</keyword>
<dbReference type="InterPro" id="IPR023614">
    <property type="entry name" value="Porin_dom_sf"/>
</dbReference>
<dbReference type="Pfam" id="PF13609">
    <property type="entry name" value="Porin_4"/>
    <property type="match status" value="1"/>
</dbReference>
<dbReference type="PANTHER" id="PTHR34501">
    <property type="entry name" value="PROTEIN YDDL-RELATED"/>
    <property type="match status" value="1"/>
</dbReference>
<keyword evidence="7" id="KW-0406">Ion transport</keyword>
<evidence type="ECO:0000256" key="6">
    <source>
        <dbReference type="ARBA" id="ARBA00022729"/>
    </source>
</evidence>
<dbReference type="GO" id="GO:0009279">
    <property type="term" value="C:cell outer membrane"/>
    <property type="evidence" value="ECO:0007669"/>
    <property type="project" value="UniProtKB-SubCell"/>
</dbReference>
<dbReference type="GO" id="GO:0015288">
    <property type="term" value="F:porin activity"/>
    <property type="evidence" value="ECO:0007669"/>
    <property type="project" value="UniProtKB-KW"/>
</dbReference>
<evidence type="ECO:0000259" key="13">
    <source>
        <dbReference type="Pfam" id="PF13609"/>
    </source>
</evidence>
<organism evidence="14 15">
    <name type="scientific">Marinobacter adhaerens (strain DSM 23420 / HP15)</name>
    <dbReference type="NCBI Taxonomy" id="225937"/>
    <lineage>
        <taxon>Bacteria</taxon>
        <taxon>Pseudomonadati</taxon>
        <taxon>Pseudomonadota</taxon>
        <taxon>Gammaproteobacteria</taxon>
        <taxon>Pseudomonadales</taxon>
        <taxon>Marinobacteraceae</taxon>
        <taxon>Marinobacter</taxon>
    </lineage>
</organism>
<dbReference type="STRING" id="225937.HP15_2809"/>
<feature type="signal peptide" evidence="12">
    <location>
        <begin position="1"/>
        <end position="41"/>
    </location>
</feature>
<evidence type="ECO:0000256" key="1">
    <source>
        <dbReference type="ARBA" id="ARBA00004571"/>
    </source>
</evidence>
<sequence>MTTQETPLSNQYKTKTGGTMRFSKTLLAAGIISIAASPASALEVEVGGQVNRAIMYAKDGYNANELGLGSDTEIYHVDNRNSPTRFNIGGTQRIIDGWTAGALIEVGVFANASNDVDPAQKNTGPEIDERVTDAFLDTPYGKLTLGLGEGAAYNAGRRDYSGTGVISFRNPSLIGGELRFALKPFPASFRSRPNRTPPETNPFDEANPFGNEVSISGSIRDYNFEGRHNRIRYDSPRIGPVTISVSAGHDGSDGQDSILQMGVKSGLRVPGGRMLVGAGYSRATQNIDNLSSDGPDVNTYGGSVSYFHSDTGLNLTLAAVNRAEKLTPEEATDTFDATDSELGQFRYVKLGYRPNRTHAFDIHYGETRDRNKNDEKGSVIGVGYVFSPTDLFDAYAGAKIHSHERAEWCTTSGNTCYAPEYEDIILVTTGLRVKF</sequence>
<keyword evidence="5" id="KW-0812">Transmembrane</keyword>
<dbReference type="AlphaFoldDB" id="E4PLI2"/>
<evidence type="ECO:0000256" key="5">
    <source>
        <dbReference type="ARBA" id="ARBA00022692"/>
    </source>
</evidence>
<comment type="subcellular location">
    <subcellularLocation>
        <location evidence="1">Cell outer membrane</location>
        <topology evidence="1">Multi-pass membrane protein</topology>
    </subcellularLocation>
</comment>
<accession>E4PLI2</accession>
<keyword evidence="9" id="KW-0472">Membrane</keyword>
<dbReference type="PANTHER" id="PTHR34501:SF9">
    <property type="entry name" value="MAJOR OUTER MEMBRANE PROTEIN P.IA"/>
    <property type="match status" value="1"/>
</dbReference>
<dbReference type="EMBL" id="CP001978">
    <property type="protein sequence ID" value="ADP98573.1"/>
    <property type="molecule type" value="Genomic_DNA"/>
</dbReference>
<keyword evidence="3" id="KW-0813">Transport</keyword>
<feature type="chain" id="PRO_5003185959" evidence="12">
    <location>
        <begin position="42"/>
        <end position="435"/>
    </location>
</feature>
<dbReference type="InterPro" id="IPR050298">
    <property type="entry name" value="Gram-neg_bact_OMP"/>
</dbReference>
<dbReference type="eggNOG" id="COG3203">
    <property type="taxonomic scope" value="Bacteria"/>
</dbReference>
<dbReference type="GO" id="GO:0006811">
    <property type="term" value="P:monoatomic ion transport"/>
    <property type="evidence" value="ECO:0007669"/>
    <property type="project" value="UniProtKB-KW"/>
</dbReference>
<evidence type="ECO:0000256" key="8">
    <source>
        <dbReference type="ARBA" id="ARBA00023114"/>
    </source>
</evidence>
<proteinExistence type="predicted"/>
<evidence type="ECO:0000256" key="10">
    <source>
        <dbReference type="ARBA" id="ARBA00023237"/>
    </source>
</evidence>
<dbReference type="SUPFAM" id="SSF56935">
    <property type="entry name" value="Porins"/>
    <property type="match status" value="1"/>
</dbReference>
<dbReference type="HOGENOM" id="CLU_646614_0_0_6"/>
<evidence type="ECO:0000313" key="15">
    <source>
        <dbReference type="Proteomes" id="UP000007077"/>
    </source>
</evidence>
<evidence type="ECO:0000313" key="14">
    <source>
        <dbReference type="EMBL" id="ADP98573.1"/>
    </source>
</evidence>
<keyword evidence="10" id="KW-0998">Cell outer membrane</keyword>
<evidence type="ECO:0000256" key="12">
    <source>
        <dbReference type="SAM" id="SignalP"/>
    </source>
</evidence>
<keyword evidence="4" id="KW-1134">Transmembrane beta strand</keyword>
<gene>
    <name evidence="14" type="ordered locus">HP15_2809</name>
</gene>
<feature type="region of interest" description="Disordered" evidence="11">
    <location>
        <begin position="189"/>
        <end position="210"/>
    </location>
</feature>
<feature type="domain" description="Porin" evidence="13">
    <location>
        <begin position="31"/>
        <end position="393"/>
    </location>
</feature>
<reference evidence="14 15" key="1">
    <citation type="journal article" date="2010" name="Stand. Genomic Sci.">
        <title>Complete genome sequence of Marinobacter adhaerens type strain (HP15), a diatom-interacting marine microorganism.</title>
        <authorList>
            <person name="Gardes A."/>
            <person name="Kaeppel E."/>
            <person name="Shehzad A."/>
            <person name="Seebah S."/>
            <person name="Teeling H."/>
            <person name="Yarza P."/>
            <person name="Glockner F.O."/>
            <person name="Grossart H.P."/>
            <person name="Ullrich M.S."/>
        </authorList>
    </citation>
    <scope>NUCLEOTIDE SEQUENCE [LARGE SCALE GENOMIC DNA]</scope>
    <source>
        <strain evidence="15">DSM 23420 / HP15</strain>
    </source>
</reference>
<evidence type="ECO:0000256" key="7">
    <source>
        <dbReference type="ARBA" id="ARBA00023065"/>
    </source>
</evidence>
<reference evidence="15" key="2">
    <citation type="submission" date="2010-02" db="EMBL/GenBank/DDBJ databases">
        <title>Complete genome sequence of Marinobacter adhaerens type strain (HP15).</title>
        <authorList>
            <person name="Gaerdes A.A.M."/>
            <person name="Kaeppel E."/>
            <person name="Shezad A."/>
            <person name="Seebah S."/>
            <person name="Teeling H."/>
            <person name="Yarza P."/>
            <person name="Gloeckner F.O."/>
            <person name="Ullrich M.S."/>
        </authorList>
    </citation>
    <scope>NUCLEOTIDE SEQUENCE [LARGE SCALE GENOMIC DNA]</scope>
    <source>
        <strain evidence="15">DSM 23420 / HP15</strain>
    </source>
</reference>